<comment type="catalytic activity">
    <reaction evidence="6">
        <text>L-lysyl-[protein] + 3 S-adenosyl-L-methionine = N(6),N(6),N(6)-trimethyl-L-lysyl-[protein] + 3 S-adenosyl-L-homocysteine + 3 H(+)</text>
        <dbReference type="Rhea" id="RHEA:54192"/>
        <dbReference type="Rhea" id="RHEA-COMP:9752"/>
        <dbReference type="Rhea" id="RHEA-COMP:13826"/>
        <dbReference type="ChEBI" id="CHEBI:15378"/>
        <dbReference type="ChEBI" id="CHEBI:29969"/>
        <dbReference type="ChEBI" id="CHEBI:57856"/>
        <dbReference type="ChEBI" id="CHEBI:59789"/>
        <dbReference type="ChEBI" id="CHEBI:61961"/>
    </reaction>
</comment>
<dbReference type="AlphaFoldDB" id="A0A662ZKA3"/>
<keyword evidence="7" id="KW-0687">Ribonucleoprotein</keyword>
<comment type="subcellular location">
    <subcellularLocation>
        <location evidence="6">Cytoplasm</location>
    </subcellularLocation>
</comment>
<dbReference type="InterPro" id="IPR029063">
    <property type="entry name" value="SAM-dependent_MTases_sf"/>
</dbReference>
<gene>
    <name evidence="6" type="primary">prmA</name>
    <name evidence="7" type="ORF">SAMN02910344_01802</name>
</gene>
<dbReference type="GO" id="GO:0005840">
    <property type="term" value="C:ribosome"/>
    <property type="evidence" value="ECO:0007669"/>
    <property type="project" value="UniProtKB-KW"/>
</dbReference>
<keyword evidence="4 6" id="KW-0808">Transferase</keyword>
<protein>
    <recommendedName>
        <fullName evidence="6">Ribosomal protein L11 methyltransferase</fullName>
        <shortName evidence="6">L11 Mtase</shortName>
        <ecNumber evidence="6">2.1.1.-</ecNumber>
    </recommendedName>
</protein>
<dbReference type="PANTHER" id="PTHR43648:SF1">
    <property type="entry name" value="ELECTRON TRANSFER FLAVOPROTEIN BETA SUBUNIT LYSINE METHYLTRANSFERASE"/>
    <property type="match status" value="1"/>
</dbReference>
<keyword evidence="7" id="KW-0689">Ribosomal protein</keyword>
<dbReference type="SUPFAM" id="SSF53335">
    <property type="entry name" value="S-adenosyl-L-methionine-dependent methyltransferases"/>
    <property type="match status" value="1"/>
</dbReference>
<name>A0A662ZKA3_9GAMM</name>
<feature type="binding site" evidence="6">
    <location>
        <position position="186"/>
    </location>
    <ligand>
        <name>S-adenosyl-L-methionine</name>
        <dbReference type="ChEBI" id="CHEBI:59789"/>
    </ligand>
</feature>
<dbReference type="GO" id="GO:0032259">
    <property type="term" value="P:methylation"/>
    <property type="evidence" value="ECO:0007669"/>
    <property type="project" value="UniProtKB-KW"/>
</dbReference>
<comment type="function">
    <text evidence="6">Methylates ribosomal protein L11.</text>
</comment>
<dbReference type="InterPro" id="IPR004498">
    <property type="entry name" value="Ribosomal_PrmA_MeTrfase"/>
</dbReference>
<dbReference type="EMBL" id="FOXF01000040">
    <property type="protein sequence ID" value="SFP58889.1"/>
    <property type="molecule type" value="Genomic_DNA"/>
</dbReference>
<dbReference type="GO" id="GO:0005829">
    <property type="term" value="C:cytosol"/>
    <property type="evidence" value="ECO:0007669"/>
    <property type="project" value="TreeGrafter"/>
</dbReference>
<feature type="binding site" evidence="6">
    <location>
        <position position="143"/>
    </location>
    <ligand>
        <name>S-adenosyl-L-methionine</name>
        <dbReference type="ChEBI" id="CHEBI:59789"/>
    </ligand>
</feature>
<dbReference type="Pfam" id="PF06325">
    <property type="entry name" value="PrmA"/>
    <property type="match status" value="1"/>
</dbReference>
<reference evidence="7 8" key="1">
    <citation type="submission" date="2016-10" db="EMBL/GenBank/DDBJ databases">
        <authorList>
            <person name="Varghese N."/>
            <person name="Submissions S."/>
        </authorList>
    </citation>
    <scope>NUCLEOTIDE SEQUENCE [LARGE SCALE GENOMIC DNA]</scope>
    <source>
        <strain evidence="7 8">DSM 1361</strain>
    </source>
</reference>
<dbReference type="EC" id="2.1.1.-" evidence="6"/>
<organism evidence="7 8">
    <name type="scientific">Ruminobacter amylophilus</name>
    <dbReference type="NCBI Taxonomy" id="867"/>
    <lineage>
        <taxon>Bacteria</taxon>
        <taxon>Pseudomonadati</taxon>
        <taxon>Pseudomonadota</taxon>
        <taxon>Gammaproteobacteria</taxon>
        <taxon>Aeromonadales</taxon>
        <taxon>Succinivibrionaceae</taxon>
        <taxon>Ruminobacter</taxon>
    </lineage>
</organism>
<evidence type="ECO:0000313" key="7">
    <source>
        <dbReference type="EMBL" id="SFP58889.1"/>
    </source>
</evidence>
<comment type="similarity">
    <text evidence="1 6">Belongs to the methyltransferase superfamily. PrmA family.</text>
</comment>
<dbReference type="Gene3D" id="3.40.50.150">
    <property type="entry name" value="Vaccinia Virus protein VP39"/>
    <property type="match status" value="1"/>
</dbReference>
<accession>A0A662ZKA3</accession>
<dbReference type="InterPro" id="IPR050078">
    <property type="entry name" value="Ribosomal_L11_MeTrfase_PrmA"/>
</dbReference>
<evidence type="ECO:0000256" key="1">
    <source>
        <dbReference type="ARBA" id="ARBA00009741"/>
    </source>
</evidence>
<evidence type="ECO:0000313" key="8">
    <source>
        <dbReference type="Proteomes" id="UP000243745"/>
    </source>
</evidence>
<proteinExistence type="inferred from homology"/>
<evidence type="ECO:0000256" key="2">
    <source>
        <dbReference type="ARBA" id="ARBA00022490"/>
    </source>
</evidence>
<feature type="binding site" evidence="6">
    <location>
        <position position="164"/>
    </location>
    <ligand>
        <name>S-adenosyl-L-methionine</name>
        <dbReference type="ChEBI" id="CHEBI:59789"/>
    </ligand>
</feature>
<keyword evidence="5 6" id="KW-0949">S-adenosyl-L-methionine</keyword>
<keyword evidence="3 6" id="KW-0489">Methyltransferase</keyword>
<evidence type="ECO:0000256" key="5">
    <source>
        <dbReference type="ARBA" id="ARBA00022691"/>
    </source>
</evidence>
<evidence type="ECO:0000256" key="3">
    <source>
        <dbReference type="ARBA" id="ARBA00022603"/>
    </source>
</evidence>
<dbReference type="GO" id="GO:0016279">
    <property type="term" value="F:protein-lysine N-methyltransferase activity"/>
    <property type="evidence" value="ECO:0007669"/>
    <property type="project" value="TreeGrafter"/>
</dbReference>
<keyword evidence="8" id="KW-1185">Reference proteome</keyword>
<dbReference type="PANTHER" id="PTHR43648">
    <property type="entry name" value="ELECTRON TRANSFER FLAVOPROTEIN BETA SUBUNIT LYSINE METHYLTRANSFERASE"/>
    <property type="match status" value="1"/>
</dbReference>
<evidence type="ECO:0000256" key="4">
    <source>
        <dbReference type="ARBA" id="ARBA00022679"/>
    </source>
</evidence>
<dbReference type="OrthoDB" id="9785995at2"/>
<dbReference type="HAMAP" id="MF_00735">
    <property type="entry name" value="Methyltr_PrmA"/>
    <property type="match status" value="1"/>
</dbReference>
<evidence type="ECO:0000256" key="6">
    <source>
        <dbReference type="HAMAP-Rule" id="MF_00735"/>
    </source>
</evidence>
<dbReference type="PIRSF" id="PIRSF000401">
    <property type="entry name" value="RPL11_MTase"/>
    <property type="match status" value="1"/>
</dbReference>
<dbReference type="RefSeq" id="WP_093142992.1">
    <property type="nucleotide sequence ID" value="NZ_FOXF01000040.1"/>
</dbReference>
<keyword evidence="2 6" id="KW-0963">Cytoplasm</keyword>
<dbReference type="Proteomes" id="UP000243745">
    <property type="component" value="Unassembled WGS sequence"/>
</dbReference>
<dbReference type="NCBIfam" id="TIGR00406">
    <property type="entry name" value="prmA"/>
    <property type="match status" value="1"/>
</dbReference>
<feature type="binding site" evidence="6">
    <location>
        <position position="228"/>
    </location>
    <ligand>
        <name>S-adenosyl-L-methionine</name>
        <dbReference type="ChEBI" id="CHEBI:59789"/>
    </ligand>
</feature>
<dbReference type="CDD" id="cd02440">
    <property type="entry name" value="AdoMet_MTases"/>
    <property type="match status" value="1"/>
</dbReference>
<sequence>MPWIQIKLGTTDKKAEKIAGMLSGFGAASVTYMDTIDNPVYEPLPGETKLWTNTTVIGLFDADTDTKRIIDFFYEHFGDKITYKVEQLEDKDWVREWMDNFHPIKCGERLWICPSWCDIPDPSAVNVMLDPGLAFGTGTHPTTFLCLSWLDSLNLKDQTIIDFGCGSGILAVSALKLGAGKAIGIDIDPQAIEASNENALRNGVKDRLELYLPAEQPEGLKADFLVANILAGPLRELAPSIASMVNPGGLFAISGIIENQCQELMEIYSQWFDLDEPVFKEEWCRITGKKK</sequence>